<sequence>MRNHLLPFCLLLVGCVPGAIPDQATRAAQPENVSTLPPIKTFSTPRPARPQRSNADIARDFLELAFRLESGRDLPVFTRFDQPITIRVTGAAPATLMPDLNRLVYRLTTEAGLNVSLTTSPQANITVQAVTRAQIRKNLPHAACFVVPNITDLSQYRAARRTARANWGLLRKREQMAVFVPSDASPQEVRDCLHEELAQAIGPLNDLYRLPDSVFNDDNVHTVLTGFDMLILKAYYAPELRNGMTYRQVAARLPGILARLNPAGEAAPTRRPAETPRNWINAVQTALGPGASHGQRLGAARQALGIAQSLGWQDHRRAFAHYAMGRLLAAADPDAALGHFQAADRFYANSHHTALHRAYVTSQLAAHALTQGDGRRVLAYTNRAIPVASSHENAALLSTLMLLQAEALELTGRASEAAHVRLDSLGWARYGFGADWAVRAKMREIGALNPLKGKRG</sequence>
<dbReference type="PROSITE" id="PS51257">
    <property type="entry name" value="PROKAR_LIPOPROTEIN"/>
    <property type="match status" value="1"/>
</dbReference>
<dbReference type="RefSeq" id="WP_306734339.1">
    <property type="nucleotide sequence ID" value="NZ_JANHAX010000001.1"/>
</dbReference>
<evidence type="ECO:0000256" key="1">
    <source>
        <dbReference type="SAM" id="MobiDB-lite"/>
    </source>
</evidence>
<evidence type="ECO:0000313" key="3">
    <source>
        <dbReference type="Proteomes" id="UP001226762"/>
    </source>
</evidence>
<gene>
    <name evidence="2" type="ORF">NO357_04140</name>
</gene>
<keyword evidence="3" id="KW-1185">Reference proteome</keyword>
<protein>
    <submittedName>
        <fullName evidence="2">DUF2927 domain-containing protein</fullName>
    </submittedName>
</protein>
<dbReference type="Proteomes" id="UP001226762">
    <property type="component" value="Unassembled WGS sequence"/>
</dbReference>
<dbReference type="EMBL" id="JANHAX010000001">
    <property type="protein sequence ID" value="MDQ2089089.1"/>
    <property type="molecule type" value="Genomic_DNA"/>
</dbReference>
<accession>A0AAE4B464</accession>
<evidence type="ECO:0000313" key="2">
    <source>
        <dbReference type="EMBL" id="MDQ2089089.1"/>
    </source>
</evidence>
<dbReference type="AlphaFoldDB" id="A0AAE4B464"/>
<organism evidence="2 3">
    <name type="scientific">Marimonas arenosa</name>
    <dbReference type="NCBI Taxonomy" id="1795305"/>
    <lineage>
        <taxon>Bacteria</taxon>
        <taxon>Pseudomonadati</taxon>
        <taxon>Pseudomonadota</taxon>
        <taxon>Alphaproteobacteria</taxon>
        <taxon>Rhodobacterales</taxon>
        <taxon>Paracoccaceae</taxon>
        <taxon>Marimonas</taxon>
    </lineage>
</organism>
<proteinExistence type="predicted"/>
<reference evidence="2" key="1">
    <citation type="submission" date="2022-07" db="EMBL/GenBank/DDBJ databases">
        <authorList>
            <person name="Otstavnykh N."/>
            <person name="Isaeva M."/>
            <person name="Bystritskaya E."/>
        </authorList>
    </citation>
    <scope>NUCLEOTIDE SEQUENCE</scope>
    <source>
        <strain evidence="2">KCTC 52189</strain>
    </source>
</reference>
<dbReference type="InterPro" id="IPR021323">
    <property type="entry name" value="DUF2927"/>
</dbReference>
<feature type="region of interest" description="Disordered" evidence="1">
    <location>
        <begin position="26"/>
        <end position="52"/>
    </location>
</feature>
<dbReference type="Pfam" id="PF11150">
    <property type="entry name" value="DUF2927"/>
    <property type="match status" value="1"/>
</dbReference>
<reference evidence="2" key="2">
    <citation type="submission" date="2023-02" db="EMBL/GenBank/DDBJ databases">
        <title>'Rhodoalgimonas zhirmunskyi' gen. nov., isolated from a red alga.</title>
        <authorList>
            <person name="Nedashkovskaya O.I."/>
            <person name="Otstavnykh N.Y."/>
            <person name="Bystritskaya E.P."/>
            <person name="Balabanova L.A."/>
            <person name="Isaeva M.P."/>
        </authorList>
    </citation>
    <scope>NUCLEOTIDE SEQUENCE</scope>
    <source>
        <strain evidence="2">KCTC 52189</strain>
    </source>
</reference>
<name>A0AAE4B464_9RHOB</name>
<comment type="caution">
    <text evidence="2">The sequence shown here is derived from an EMBL/GenBank/DDBJ whole genome shotgun (WGS) entry which is preliminary data.</text>
</comment>